<protein>
    <submittedName>
        <fullName evidence="2">Uncharacterized protein</fullName>
    </submittedName>
</protein>
<reference evidence="2 3" key="1">
    <citation type="submission" date="2011-10" db="EMBL/GenBank/DDBJ databases">
        <authorList>
            <person name="Genoscope - CEA"/>
        </authorList>
    </citation>
    <scope>NUCLEOTIDE SEQUENCE [LARGE SCALE GENOMIC DNA]</scope>
    <source>
        <strain evidence="2 3">RCC 1105</strain>
    </source>
</reference>
<feature type="region of interest" description="Disordered" evidence="1">
    <location>
        <begin position="1"/>
        <end position="56"/>
    </location>
</feature>
<proteinExistence type="predicted"/>
<gene>
    <name evidence="2" type="ORF">Bathy05g01690</name>
</gene>
<dbReference type="KEGG" id="bpg:Bathy05g01690"/>
<dbReference type="Proteomes" id="UP000198341">
    <property type="component" value="Chromosome 5"/>
</dbReference>
<dbReference type="EMBL" id="FO082274">
    <property type="protein sequence ID" value="CCO16905.1"/>
    <property type="molecule type" value="Genomic_DNA"/>
</dbReference>
<dbReference type="RefSeq" id="XP_007513347.1">
    <property type="nucleotide sequence ID" value="XM_007513285.1"/>
</dbReference>
<sequence length="56" mass="6255">MNNTRHPSAASYRKRNKVPSFHSSSSSSSKDDSKKKKKKDDDDDDQKWRNAAAGTG</sequence>
<evidence type="ECO:0000313" key="3">
    <source>
        <dbReference type="Proteomes" id="UP000198341"/>
    </source>
</evidence>
<accession>K8EWU6</accession>
<keyword evidence="3" id="KW-1185">Reference proteome</keyword>
<name>K8EWU6_9CHLO</name>
<dbReference type="AlphaFoldDB" id="K8EWU6"/>
<evidence type="ECO:0000256" key="1">
    <source>
        <dbReference type="SAM" id="MobiDB-lite"/>
    </source>
</evidence>
<evidence type="ECO:0000313" key="2">
    <source>
        <dbReference type="EMBL" id="CCO16905.1"/>
    </source>
</evidence>
<organism evidence="2 3">
    <name type="scientific">Bathycoccus prasinos</name>
    <dbReference type="NCBI Taxonomy" id="41875"/>
    <lineage>
        <taxon>Eukaryota</taxon>
        <taxon>Viridiplantae</taxon>
        <taxon>Chlorophyta</taxon>
        <taxon>Mamiellophyceae</taxon>
        <taxon>Mamiellales</taxon>
        <taxon>Bathycoccaceae</taxon>
        <taxon>Bathycoccus</taxon>
    </lineage>
</organism>
<dbReference type="GeneID" id="19015672"/>